<dbReference type="GO" id="GO:0032259">
    <property type="term" value="P:methylation"/>
    <property type="evidence" value="ECO:0007669"/>
    <property type="project" value="UniProtKB-KW"/>
</dbReference>
<comment type="caution">
    <text evidence="2">The sequence shown here is derived from an EMBL/GenBank/DDBJ whole genome shotgun (WGS) entry which is preliminary data.</text>
</comment>
<dbReference type="Proteomes" id="UP000440578">
    <property type="component" value="Unassembled WGS sequence"/>
</dbReference>
<dbReference type="OrthoDB" id="10006218at2759"/>
<proteinExistence type="predicted"/>
<evidence type="ECO:0000259" key="1">
    <source>
        <dbReference type="Pfam" id="PF13383"/>
    </source>
</evidence>
<dbReference type="InterPro" id="IPR025714">
    <property type="entry name" value="Methyltranfer_dom"/>
</dbReference>
<gene>
    <name evidence="2" type="primary">mettl24_1</name>
    <name evidence="2" type="ORF">FJT64_000011</name>
</gene>
<dbReference type="PANTHER" id="PTHR32026:SF10">
    <property type="entry name" value="METHYLTRANSFERASE-LIKE PROTEIN 24-RELATED"/>
    <property type="match status" value="1"/>
</dbReference>
<dbReference type="GO" id="GO:0008168">
    <property type="term" value="F:methyltransferase activity"/>
    <property type="evidence" value="ECO:0007669"/>
    <property type="project" value="UniProtKB-KW"/>
</dbReference>
<dbReference type="PANTHER" id="PTHR32026">
    <property type="entry name" value="METHYLTRANSFERASE-LIKE PROTEIN 24"/>
    <property type="match status" value="1"/>
</dbReference>
<protein>
    <submittedName>
        <fullName evidence="2">Methyltransferase-like protein 24</fullName>
    </submittedName>
</protein>
<feature type="domain" description="Methyltransferase" evidence="1">
    <location>
        <begin position="20"/>
        <end position="212"/>
    </location>
</feature>
<evidence type="ECO:0000313" key="2">
    <source>
        <dbReference type="EMBL" id="KAF0314738.1"/>
    </source>
</evidence>
<sequence length="239" mass="27085">MVKPPALPPAPDDDTAMTVALFRYIENPEACCRKLTMFGGTLAGGKKIDGDKFVCLDAEHAPPPGACLVYSVGISNEWSFDRQMTSYGCELHCFDPSMKSYNRHVTEFGARFYKIGLSGRTEVRPNGWHMMTLTDIRQKLGHSERDIHYLKVDIEGSEWSWLENDPQSLRGVHQLGMEVHMTLKPASLRRHYAVFRAIQQEGFALVHVNANRVYGRQSKLPGVQDKVSSLYELVWVRVK</sequence>
<dbReference type="Pfam" id="PF13383">
    <property type="entry name" value="Methyltransf_22"/>
    <property type="match status" value="1"/>
</dbReference>
<reference evidence="2 3" key="1">
    <citation type="submission" date="2019-07" db="EMBL/GenBank/DDBJ databases">
        <title>Draft genome assembly of a fouling barnacle, Amphibalanus amphitrite (Darwin, 1854): The first reference genome for Thecostraca.</title>
        <authorList>
            <person name="Kim W."/>
        </authorList>
    </citation>
    <scope>NUCLEOTIDE SEQUENCE [LARGE SCALE GENOMIC DNA]</scope>
    <source>
        <strain evidence="2">SNU_AA5</strain>
        <tissue evidence="2">Soma without cirri and trophi</tissue>
    </source>
</reference>
<keyword evidence="2" id="KW-0489">Methyltransferase</keyword>
<keyword evidence="3" id="KW-1185">Reference proteome</keyword>
<name>A0A6A4XGW4_AMPAM</name>
<dbReference type="EMBL" id="VIIS01000001">
    <property type="protein sequence ID" value="KAF0314738.1"/>
    <property type="molecule type" value="Genomic_DNA"/>
</dbReference>
<dbReference type="AlphaFoldDB" id="A0A6A4XGW4"/>
<organism evidence="2 3">
    <name type="scientific">Amphibalanus amphitrite</name>
    <name type="common">Striped barnacle</name>
    <name type="synonym">Balanus amphitrite</name>
    <dbReference type="NCBI Taxonomy" id="1232801"/>
    <lineage>
        <taxon>Eukaryota</taxon>
        <taxon>Metazoa</taxon>
        <taxon>Ecdysozoa</taxon>
        <taxon>Arthropoda</taxon>
        <taxon>Crustacea</taxon>
        <taxon>Multicrustacea</taxon>
        <taxon>Cirripedia</taxon>
        <taxon>Thoracica</taxon>
        <taxon>Thoracicalcarea</taxon>
        <taxon>Balanomorpha</taxon>
        <taxon>Balanoidea</taxon>
        <taxon>Balanidae</taxon>
        <taxon>Amphibalaninae</taxon>
        <taxon>Amphibalanus</taxon>
    </lineage>
</organism>
<keyword evidence="2" id="KW-0808">Transferase</keyword>
<dbReference type="InterPro" id="IPR026913">
    <property type="entry name" value="METTL24"/>
</dbReference>
<accession>A0A6A4XGW4</accession>
<evidence type="ECO:0000313" key="3">
    <source>
        <dbReference type="Proteomes" id="UP000440578"/>
    </source>
</evidence>